<comment type="subcellular location">
    <subcellularLocation>
        <location evidence="7">Cytoplasm</location>
    </subcellularLocation>
</comment>
<dbReference type="Gene3D" id="2.40.50.140">
    <property type="entry name" value="Nucleic acid-binding proteins"/>
    <property type="match status" value="1"/>
</dbReference>
<dbReference type="InterPro" id="IPR011805">
    <property type="entry name" value="RNase_R"/>
</dbReference>
<dbReference type="PROSITE" id="PS01175">
    <property type="entry name" value="RIBONUCLEASE_II"/>
    <property type="match status" value="1"/>
</dbReference>
<dbReference type="eggNOG" id="COG0557">
    <property type="taxonomic scope" value="Bacteria"/>
</dbReference>
<dbReference type="EMBL" id="ACEC01000049">
    <property type="protein sequence ID" value="EEG30865.1"/>
    <property type="molecule type" value="Genomic_DNA"/>
</dbReference>
<sequence>MRNALEAKIIASLKRAGCRGMVFAELKKICEIKPKETDRFRGAVNRMVAEGKIAYTKNRFFHLKSIGVYAAEIVRNSRTFCFAQRASDEARIFIPGKYSRGAILGDLVLVRPQAQLGDSEEGQVFSIYKNGPSAFSGVLMQEDEDYFVQPDNLSKDRIPVRSKSIGDAKPGDKVLAKVVLRGSRHSEHICELTGAYGSAETAAACARAVLDAHGITEEFPQEVLEQARSISEQGIRDSERVHRLDLTDLPIFTIDSADSKDLDDAISIEKAEDCYHVGVHIADVSHYVGYRTPLDQEAFRRGTSIYYANRVIPMLPKELSNGICSLNPQEDRLAFSALMNVSLDGELMDFTFRKTVIRSRVKGVYKEVNALLEGGADEDLKQKYSEVLPSLQLMHELYQRLFQNKVKRGAPQLETSESKIIVDENDVAVDIQPRVQGLSEGMIEEFMLLANEAAATLAKREKLPFVYRIHEHPSPEKLSSLKEILERLGLPSLRVDKKVKPGVLAGILTSSRDSGLFPIINTQVLRSMAKAQYDERPVGHYGLALENYAHFTSPIRRYPDLTIHRILTEYVVLHETPDKIHKRYDKFVAQASKQSTETEITAMQIERECNDRYKAEYIRQHIGEEFDGIITSVLGRGLYIELENTVEGYVKVEDLNGIYEHDGFTELKNHQTGKRYRVGDKVRIQCVAVDVNAGRIDFIIPDDHAEVPQERRRPWK</sequence>
<dbReference type="AlphaFoldDB" id="C0ECD1"/>
<protein>
    <recommendedName>
        <fullName evidence="7">Ribonuclease R</fullName>
        <shortName evidence="7">RNase R</shortName>
        <ecNumber evidence="7">3.1.13.1</ecNumber>
    </recommendedName>
</protein>
<dbReference type="GO" id="GO:0005829">
    <property type="term" value="C:cytosol"/>
    <property type="evidence" value="ECO:0007669"/>
    <property type="project" value="TreeGrafter"/>
</dbReference>
<dbReference type="GO" id="GO:0008859">
    <property type="term" value="F:exoribonuclease II activity"/>
    <property type="evidence" value="ECO:0007669"/>
    <property type="project" value="UniProtKB-UniRule"/>
</dbReference>
<dbReference type="InterPro" id="IPR004476">
    <property type="entry name" value="RNase_II/RNase_R"/>
</dbReference>
<dbReference type="Pfam" id="PF00773">
    <property type="entry name" value="RNB"/>
    <property type="match status" value="1"/>
</dbReference>
<dbReference type="InterPro" id="IPR050180">
    <property type="entry name" value="RNR_Ribonuclease"/>
</dbReference>
<comment type="similarity">
    <text evidence="7">Belongs to the RNR ribonuclease family. RNase R subfamily.</text>
</comment>
<dbReference type="HOGENOM" id="CLU_002333_4_1_9"/>
<proteinExistence type="inferred from homology"/>
<evidence type="ECO:0000256" key="1">
    <source>
        <dbReference type="ARBA" id="ARBA00001849"/>
    </source>
</evidence>
<dbReference type="Pfam" id="PF00575">
    <property type="entry name" value="S1"/>
    <property type="match status" value="1"/>
</dbReference>
<evidence type="ECO:0000256" key="3">
    <source>
        <dbReference type="ARBA" id="ARBA00022722"/>
    </source>
</evidence>
<reference evidence="9 10" key="2">
    <citation type="submission" date="2009-02" db="EMBL/GenBank/DDBJ databases">
        <title>Draft genome sequence of Clostridium methylpentosum (DSM 5476).</title>
        <authorList>
            <person name="Sudarsanam P."/>
            <person name="Ley R."/>
            <person name="Guruge J."/>
            <person name="Turnbaugh P.J."/>
            <person name="Mahowald M."/>
            <person name="Liep D."/>
            <person name="Gordon J."/>
        </authorList>
    </citation>
    <scope>NUCLEOTIDE SEQUENCE [LARGE SCALE GENOMIC DNA]</scope>
    <source>
        <strain evidence="9 10">DSM 5476</strain>
    </source>
</reference>
<dbReference type="InterPro" id="IPR022966">
    <property type="entry name" value="RNase_II/R_CS"/>
</dbReference>
<keyword evidence="4 7" id="KW-0378">Hydrolase</keyword>
<dbReference type="InterPro" id="IPR003029">
    <property type="entry name" value="S1_domain"/>
</dbReference>
<dbReference type="InterPro" id="IPR012340">
    <property type="entry name" value="NA-bd_OB-fold"/>
</dbReference>
<evidence type="ECO:0000259" key="8">
    <source>
        <dbReference type="PROSITE" id="PS50126"/>
    </source>
</evidence>
<evidence type="ECO:0000313" key="10">
    <source>
        <dbReference type="Proteomes" id="UP000003340"/>
    </source>
</evidence>
<feature type="domain" description="S1 motif" evidence="8">
    <location>
        <begin position="623"/>
        <end position="701"/>
    </location>
</feature>
<accession>C0ECD1</accession>
<dbReference type="Proteomes" id="UP000003340">
    <property type="component" value="Unassembled WGS sequence"/>
</dbReference>
<keyword evidence="6 7" id="KW-0694">RNA-binding</keyword>
<dbReference type="NCBIfam" id="TIGR02063">
    <property type="entry name" value="RNase_R"/>
    <property type="match status" value="1"/>
</dbReference>
<evidence type="ECO:0000256" key="7">
    <source>
        <dbReference type="HAMAP-Rule" id="MF_01895"/>
    </source>
</evidence>
<comment type="function">
    <text evidence="7">3'-5' exoribonuclease that releases 5'-nucleoside monophosphates and is involved in maturation of structured RNAs.</text>
</comment>
<evidence type="ECO:0000256" key="2">
    <source>
        <dbReference type="ARBA" id="ARBA00022490"/>
    </source>
</evidence>
<evidence type="ECO:0000313" key="9">
    <source>
        <dbReference type="EMBL" id="EEG30865.1"/>
    </source>
</evidence>
<dbReference type="InterPro" id="IPR001900">
    <property type="entry name" value="RNase_II/R"/>
</dbReference>
<dbReference type="PANTHER" id="PTHR23355">
    <property type="entry name" value="RIBONUCLEASE"/>
    <property type="match status" value="1"/>
</dbReference>
<keyword evidence="2 7" id="KW-0963">Cytoplasm</keyword>
<evidence type="ECO:0000256" key="6">
    <source>
        <dbReference type="ARBA" id="ARBA00022884"/>
    </source>
</evidence>
<dbReference type="NCBIfam" id="TIGR00358">
    <property type="entry name" value="3_prime_RNase"/>
    <property type="match status" value="1"/>
</dbReference>
<name>C0ECD1_9FIRM</name>
<gene>
    <name evidence="7 9" type="primary">rnr</name>
    <name evidence="9" type="ORF">CLOSTMETH_01501</name>
</gene>
<comment type="caution">
    <text evidence="9">The sequence shown here is derived from an EMBL/GenBank/DDBJ whole genome shotgun (WGS) entry which is preliminary data.</text>
</comment>
<dbReference type="GO" id="GO:0006402">
    <property type="term" value="P:mRNA catabolic process"/>
    <property type="evidence" value="ECO:0007669"/>
    <property type="project" value="TreeGrafter"/>
</dbReference>
<dbReference type="SMART" id="SM00316">
    <property type="entry name" value="S1"/>
    <property type="match status" value="1"/>
</dbReference>
<keyword evidence="10" id="KW-1185">Reference proteome</keyword>
<dbReference type="CDD" id="cd04471">
    <property type="entry name" value="S1_RNase_R"/>
    <property type="match status" value="1"/>
</dbReference>
<dbReference type="GO" id="GO:0003723">
    <property type="term" value="F:RNA binding"/>
    <property type="evidence" value="ECO:0007669"/>
    <property type="project" value="UniProtKB-UniRule"/>
</dbReference>
<dbReference type="EC" id="3.1.13.1" evidence="7"/>
<keyword evidence="5 7" id="KW-0269">Exonuclease</keyword>
<reference evidence="9 10" key="1">
    <citation type="submission" date="2009-01" db="EMBL/GenBank/DDBJ databases">
        <authorList>
            <person name="Fulton L."/>
            <person name="Clifton S."/>
            <person name="Fulton B."/>
            <person name="Xu J."/>
            <person name="Minx P."/>
            <person name="Pepin K.H."/>
            <person name="Johnson M."/>
            <person name="Bhonagiri V."/>
            <person name="Nash W.E."/>
            <person name="Mardis E.R."/>
            <person name="Wilson R.K."/>
        </authorList>
    </citation>
    <scope>NUCLEOTIDE SEQUENCE [LARGE SCALE GENOMIC DNA]</scope>
    <source>
        <strain evidence="9 10">DSM 5476</strain>
    </source>
</reference>
<dbReference type="SUPFAM" id="SSF50249">
    <property type="entry name" value="Nucleic acid-binding proteins"/>
    <property type="match status" value="2"/>
</dbReference>
<dbReference type="PANTHER" id="PTHR23355:SF9">
    <property type="entry name" value="DIS3-LIKE EXONUCLEASE 2"/>
    <property type="match status" value="1"/>
</dbReference>
<organism evidence="9 10">
    <name type="scientific">[Clostridium] methylpentosum DSM 5476</name>
    <dbReference type="NCBI Taxonomy" id="537013"/>
    <lineage>
        <taxon>Bacteria</taxon>
        <taxon>Bacillati</taxon>
        <taxon>Bacillota</taxon>
        <taxon>Clostridia</taxon>
        <taxon>Eubacteriales</taxon>
        <taxon>Oscillospiraceae</taxon>
        <taxon>Oscillospiraceae incertae sedis</taxon>
    </lineage>
</organism>
<evidence type="ECO:0000256" key="4">
    <source>
        <dbReference type="ARBA" id="ARBA00022801"/>
    </source>
</evidence>
<keyword evidence="3 7" id="KW-0540">Nuclease</keyword>
<dbReference type="HAMAP" id="MF_01895">
    <property type="entry name" value="RNase_R"/>
    <property type="match status" value="1"/>
</dbReference>
<dbReference type="STRING" id="537013.CLOSTMETH_01501"/>
<dbReference type="PROSITE" id="PS50126">
    <property type="entry name" value="S1"/>
    <property type="match status" value="1"/>
</dbReference>
<comment type="catalytic activity">
    <reaction evidence="1 7">
        <text>Exonucleolytic cleavage in the 3'- to 5'-direction to yield nucleoside 5'-phosphates.</text>
        <dbReference type="EC" id="3.1.13.1"/>
    </reaction>
</comment>
<dbReference type="SMART" id="SM00955">
    <property type="entry name" value="RNB"/>
    <property type="match status" value="1"/>
</dbReference>
<evidence type="ECO:0000256" key="5">
    <source>
        <dbReference type="ARBA" id="ARBA00022839"/>
    </source>
</evidence>